<dbReference type="PANTHER" id="PTHR30575">
    <property type="entry name" value="PEPTIDASE M20"/>
    <property type="match status" value="1"/>
</dbReference>
<accession>A0A1L7CQA0</accession>
<dbReference type="OrthoDB" id="9781032at2"/>
<dbReference type="STRING" id="1437875.CFRA_00590"/>
<gene>
    <name evidence="3" type="ORF">CFRA_00590</name>
</gene>
<dbReference type="NCBIfam" id="TIGR01891">
    <property type="entry name" value="amidohydrolases"/>
    <property type="match status" value="1"/>
</dbReference>
<dbReference type="InterPro" id="IPR011650">
    <property type="entry name" value="Peptidase_M20_dimer"/>
</dbReference>
<dbReference type="KEGG" id="cfk:CFRA_00590"/>
<dbReference type="Pfam" id="PF01546">
    <property type="entry name" value="Peptidase_M20"/>
    <property type="match status" value="1"/>
</dbReference>
<dbReference type="Gene3D" id="3.40.630.10">
    <property type="entry name" value="Zn peptidases"/>
    <property type="match status" value="1"/>
</dbReference>
<dbReference type="GO" id="GO:0005737">
    <property type="term" value="C:cytoplasm"/>
    <property type="evidence" value="ECO:0007669"/>
    <property type="project" value="TreeGrafter"/>
</dbReference>
<dbReference type="AlphaFoldDB" id="A0A1L7CQA0"/>
<dbReference type="SUPFAM" id="SSF55031">
    <property type="entry name" value="Bacterial exopeptidase dimerisation domain"/>
    <property type="match status" value="1"/>
</dbReference>
<dbReference type="Proteomes" id="UP000185434">
    <property type="component" value="Chromosome"/>
</dbReference>
<evidence type="ECO:0000313" key="4">
    <source>
        <dbReference type="Proteomes" id="UP000185434"/>
    </source>
</evidence>
<evidence type="ECO:0000313" key="3">
    <source>
        <dbReference type="EMBL" id="APT88036.1"/>
    </source>
</evidence>
<dbReference type="Pfam" id="PF07687">
    <property type="entry name" value="M20_dimer"/>
    <property type="match status" value="1"/>
</dbReference>
<dbReference type="FunFam" id="3.30.70.360:FF:000004">
    <property type="entry name" value="Peptidase M20 domain-containing protein 2"/>
    <property type="match status" value="1"/>
</dbReference>
<dbReference type="EMBL" id="CP009247">
    <property type="protein sequence ID" value="APT88036.1"/>
    <property type="molecule type" value="Genomic_DNA"/>
</dbReference>
<dbReference type="InterPro" id="IPR002933">
    <property type="entry name" value="Peptidase_M20"/>
</dbReference>
<dbReference type="SUPFAM" id="SSF53187">
    <property type="entry name" value="Zn-dependent exopeptidases"/>
    <property type="match status" value="1"/>
</dbReference>
<feature type="compositionally biased region" description="Basic and acidic residues" evidence="1">
    <location>
        <begin position="19"/>
        <end position="29"/>
    </location>
</feature>
<keyword evidence="4" id="KW-1185">Reference proteome</keyword>
<dbReference type="InterPro" id="IPR052030">
    <property type="entry name" value="Peptidase_M20/M20A_hydrolases"/>
</dbReference>
<dbReference type="InterPro" id="IPR036264">
    <property type="entry name" value="Bact_exopeptidase_dim_dom"/>
</dbReference>
<protein>
    <submittedName>
        <fullName evidence="3">Peptidase M20</fullName>
    </submittedName>
</protein>
<dbReference type="PANTHER" id="PTHR30575:SF3">
    <property type="entry name" value="PEPTIDASE M20 DIMERISATION DOMAIN-CONTAINING PROTEIN"/>
    <property type="match status" value="1"/>
</dbReference>
<dbReference type="RefSeq" id="WP_075663010.1">
    <property type="nucleotide sequence ID" value="NZ_CP009247.1"/>
</dbReference>
<reference evidence="3 4" key="1">
    <citation type="submission" date="2014-08" db="EMBL/GenBank/DDBJ databases">
        <title>Complete genome sequence of Corynebacterium frankenforstense ST18(T) (=DSM 45800(T)), isolated from raw cow milk.</title>
        <authorList>
            <person name="Ruckert C."/>
            <person name="Albersmeier A."/>
            <person name="Winkler A."/>
            <person name="Lipski A."/>
            <person name="Kalinowski J."/>
        </authorList>
    </citation>
    <scope>NUCLEOTIDE SEQUENCE [LARGE SCALE GENOMIC DNA]</scope>
    <source>
        <strain evidence="3 4">ST18</strain>
    </source>
</reference>
<dbReference type="GO" id="GO:0016805">
    <property type="term" value="F:dipeptidase activity"/>
    <property type="evidence" value="ECO:0007669"/>
    <property type="project" value="TreeGrafter"/>
</dbReference>
<dbReference type="Gene3D" id="3.30.70.360">
    <property type="match status" value="1"/>
</dbReference>
<sequence>MDTPSTAYLDHTRKLLDARAARARERAEAARAGAADAGGAPAGGGSGGGASSEGGGSGSGAGGDVASLSWERIAADAEELRGELRDLAFDLHDHPEEAFEEHHAAAALAQLLRAHGHRVETGVGGLPTALRAVAQTPGGGTSAIEGDGDAGDARDAGPTVAILAEYDALPGLGHGCGHNIIAAAGVGAFLAAARELERGVTGPGRIVLLGTPAEEGHTGKEHMIRGGAFDGVDAAVMVHPFGYDLAEHAWVGRRTMTATFRGISAHASSQPFMGRNALDAATLAYQGFGLLRQQMPPSDRLHAVIDSGGRRPSVIPDEARLSVYVRSLIPAALRDLSARVDDVLLGAARMAGVDVELDWDIHPPSLPVRNNHVLARRWARTQALRGRTALPGGILPDSLAASTDFGNVSHLVPGIHPMIKIGPDDAALHTARFAECSRSGAGVDAAVDAAAGLAQVAVDMLNEPELLAEARAEFEAAGGRLAVADYLG</sequence>
<feature type="compositionally biased region" description="Gly residues" evidence="1">
    <location>
        <begin position="40"/>
        <end position="63"/>
    </location>
</feature>
<evidence type="ECO:0000256" key="1">
    <source>
        <dbReference type="SAM" id="MobiDB-lite"/>
    </source>
</evidence>
<name>A0A1L7CQA0_9CORY</name>
<proteinExistence type="predicted"/>
<organism evidence="3 4">
    <name type="scientific">Corynebacterium frankenforstense DSM 45800</name>
    <dbReference type="NCBI Taxonomy" id="1437875"/>
    <lineage>
        <taxon>Bacteria</taxon>
        <taxon>Bacillati</taxon>
        <taxon>Actinomycetota</taxon>
        <taxon>Actinomycetes</taxon>
        <taxon>Mycobacteriales</taxon>
        <taxon>Corynebacteriaceae</taxon>
        <taxon>Corynebacterium</taxon>
    </lineage>
</organism>
<feature type="domain" description="Peptidase M20 dimerisation" evidence="2">
    <location>
        <begin position="252"/>
        <end position="344"/>
    </location>
</feature>
<dbReference type="GO" id="GO:0071713">
    <property type="term" value="F:para-aminobenzoyl-glutamate hydrolase activity"/>
    <property type="evidence" value="ECO:0007669"/>
    <property type="project" value="TreeGrafter"/>
</dbReference>
<feature type="compositionally biased region" description="Low complexity" evidence="1">
    <location>
        <begin position="30"/>
        <end position="39"/>
    </location>
</feature>
<dbReference type="InterPro" id="IPR017439">
    <property type="entry name" value="Amidohydrolase"/>
</dbReference>
<dbReference type="GO" id="GO:0046657">
    <property type="term" value="P:folic acid catabolic process"/>
    <property type="evidence" value="ECO:0007669"/>
    <property type="project" value="TreeGrafter"/>
</dbReference>
<feature type="region of interest" description="Disordered" evidence="1">
    <location>
        <begin position="19"/>
        <end position="63"/>
    </location>
</feature>
<evidence type="ECO:0000259" key="2">
    <source>
        <dbReference type="Pfam" id="PF07687"/>
    </source>
</evidence>